<proteinExistence type="predicted"/>
<dbReference type="EMBL" id="JARKIB010000294">
    <property type="protein sequence ID" value="KAJ7716270.1"/>
    <property type="molecule type" value="Genomic_DNA"/>
</dbReference>
<evidence type="ECO:0000313" key="1">
    <source>
        <dbReference type="EMBL" id="KAJ7716270.1"/>
    </source>
</evidence>
<keyword evidence="2" id="KW-1185">Reference proteome</keyword>
<name>A0AAD7HB19_9AGAR</name>
<reference evidence="1" key="1">
    <citation type="submission" date="2023-03" db="EMBL/GenBank/DDBJ databases">
        <title>Massive genome expansion in bonnet fungi (Mycena s.s.) driven by repeated elements and novel gene families across ecological guilds.</title>
        <authorList>
            <consortium name="Lawrence Berkeley National Laboratory"/>
            <person name="Harder C.B."/>
            <person name="Miyauchi S."/>
            <person name="Viragh M."/>
            <person name="Kuo A."/>
            <person name="Thoen E."/>
            <person name="Andreopoulos B."/>
            <person name="Lu D."/>
            <person name="Skrede I."/>
            <person name="Drula E."/>
            <person name="Henrissat B."/>
            <person name="Morin E."/>
            <person name="Kohler A."/>
            <person name="Barry K."/>
            <person name="LaButti K."/>
            <person name="Morin E."/>
            <person name="Salamov A."/>
            <person name="Lipzen A."/>
            <person name="Mereny Z."/>
            <person name="Hegedus B."/>
            <person name="Baldrian P."/>
            <person name="Stursova M."/>
            <person name="Weitz H."/>
            <person name="Taylor A."/>
            <person name="Grigoriev I.V."/>
            <person name="Nagy L.G."/>
            <person name="Martin F."/>
            <person name="Kauserud H."/>
        </authorList>
    </citation>
    <scope>NUCLEOTIDE SEQUENCE</scope>
    <source>
        <strain evidence="1">CBHHK182m</strain>
    </source>
</reference>
<gene>
    <name evidence="1" type="ORF">B0H16DRAFT_1741358</name>
</gene>
<accession>A0AAD7HB19</accession>
<comment type="caution">
    <text evidence="1">The sequence shown here is derived from an EMBL/GenBank/DDBJ whole genome shotgun (WGS) entry which is preliminary data.</text>
</comment>
<organism evidence="1 2">
    <name type="scientific">Mycena metata</name>
    <dbReference type="NCBI Taxonomy" id="1033252"/>
    <lineage>
        <taxon>Eukaryota</taxon>
        <taxon>Fungi</taxon>
        <taxon>Dikarya</taxon>
        <taxon>Basidiomycota</taxon>
        <taxon>Agaricomycotina</taxon>
        <taxon>Agaricomycetes</taxon>
        <taxon>Agaricomycetidae</taxon>
        <taxon>Agaricales</taxon>
        <taxon>Marasmiineae</taxon>
        <taxon>Mycenaceae</taxon>
        <taxon>Mycena</taxon>
    </lineage>
</organism>
<sequence length="173" mass="19568">MRAGVVGGSFNSLLAVFSNLEQAYTWDKGKKNQELGKLNHPPAVSNWIGRARGSRARPESDSIPKIASLTVYGRDWWNWWARLQPSWRVRALGRPDRFVREAYPSLKRENWDPLRIPGQNGVLSVVAALYWWGVKNKTMGEHEDKESWAEAVTDVKWMLKGILAAEQAAPAPS</sequence>
<protein>
    <submittedName>
        <fullName evidence="1">Uncharacterized protein</fullName>
    </submittedName>
</protein>
<dbReference type="AlphaFoldDB" id="A0AAD7HB19"/>
<evidence type="ECO:0000313" key="2">
    <source>
        <dbReference type="Proteomes" id="UP001215598"/>
    </source>
</evidence>
<dbReference type="Proteomes" id="UP001215598">
    <property type="component" value="Unassembled WGS sequence"/>
</dbReference>